<sequence>MEFKTSKIFKTKKSFRQKEINIPLFANIARKLKEMSEEKLMDNDLLFTLTYMASLSTANLSRDKIFELVAEKKEYSPSKYFKQIRDLTQNWHYDYATACELIAEKVKHKRLKELLNRFSNAIASGEPDEEFIEREWRTFKTVRKDEYQRSLESLRKWTDAYVSILVSTTLISVVILLSIVIYSVSDPLSMILTAIFSSLAFSLFGVFMLYKATPKDAKTHNMPIKSKEQTTISRLQVLLLPIFLAALLVFSILPAVFNPEMEILGIDAKGIGLIISGFVLLPLGIIGYRDDKKISKRDEAFTSVIRGLGATISGAGVGMAEALSRLDKKNLGELKDLVMPLHKRLSLGLDPKISWDKFTGESGSYLISKLTPIFIDATDMGGDANLVGEIVGSSNLEMVLLRLKRDLISNGFINLVIPLHVSMVGLILFITKILEKFTSLISKMFESQLSTFGSASDIMSKTGLAGMNFGLFSAVPVGLFEMYALFVSLILILSNALSMKIVKGSANYMMYFYISILMILSGIIFIFVPIGVDWAFSFPSLAEAG</sequence>
<evidence type="ECO:0000259" key="7">
    <source>
        <dbReference type="Pfam" id="PF00482"/>
    </source>
</evidence>
<dbReference type="InterPro" id="IPR018076">
    <property type="entry name" value="T2SS_GspF_dom"/>
</dbReference>
<dbReference type="STRING" id="565033.GACE_0660"/>
<evidence type="ECO:0000256" key="4">
    <source>
        <dbReference type="ARBA" id="ARBA00022989"/>
    </source>
</evidence>
<keyword evidence="8" id="KW-0969">Cilium</keyword>
<accession>A0A0A7GFI9</accession>
<feature type="transmembrane region" description="Helical" evidence="6">
    <location>
        <begin position="160"/>
        <end position="182"/>
    </location>
</feature>
<comment type="subcellular location">
    <subcellularLocation>
        <location evidence="1">Cell membrane</location>
        <topology evidence="1">Multi-pass membrane protein</topology>
    </subcellularLocation>
</comment>
<reference evidence="8 9" key="1">
    <citation type="journal article" date="2015" name="Appl. Environ. Microbiol.">
        <title>The Geoglobus acetivorans genome: Fe(III) reduction, acetate utilization, autotrophic growth, and degradation of aromatic compounds in a hyperthermophilic archaeon.</title>
        <authorList>
            <person name="Mardanov A.V."/>
            <person name="Slododkina G.B."/>
            <person name="Slobodkin A.I."/>
            <person name="Beletsky A.V."/>
            <person name="Gavrilov S.N."/>
            <person name="Kublanov I.V."/>
            <person name="Bonch-Osmolovskaya E.A."/>
            <person name="Skryabin K.G."/>
            <person name="Ravin N.V."/>
        </authorList>
    </citation>
    <scope>NUCLEOTIDE SEQUENCE [LARGE SCALE GENOMIC DNA]</scope>
    <source>
        <strain evidence="8 9">SBH6</strain>
    </source>
</reference>
<dbReference type="GeneID" id="24797259"/>
<dbReference type="PANTHER" id="PTHR35402:SF2">
    <property type="entry name" value="FLAGELLA ACCESSORY PROTEIN J"/>
    <property type="match status" value="1"/>
</dbReference>
<dbReference type="InterPro" id="IPR056569">
    <property type="entry name" value="ArlJ-like"/>
</dbReference>
<keyword evidence="2" id="KW-1003">Cell membrane</keyword>
<organism evidence="8 9">
    <name type="scientific">Geoglobus acetivorans</name>
    <dbReference type="NCBI Taxonomy" id="565033"/>
    <lineage>
        <taxon>Archaea</taxon>
        <taxon>Methanobacteriati</taxon>
        <taxon>Methanobacteriota</taxon>
        <taxon>Archaeoglobi</taxon>
        <taxon>Archaeoglobales</taxon>
        <taxon>Archaeoglobaceae</taxon>
        <taxon>Geoglobus</taxon>
    </lineage>
</organism>
<evidence type="ECO:0000313" key="9">
    <source>
        <dbReference type="Proteomes" id="UP000030624"/>
    </source>
</evidence>
<evidence type="ECO:0000256" key="3">
    <source>
        <dbReference type="ARBA" id="ARBA00022692"/>
    </source>
</evidence>
<dbReference type="eggNOG" id="arCOG01809">
    <property type="taxonomic scope" value="Archaea"/>
</dbReference>
<name>A0A0A7GFI9_GEOAI</name>
<feature type="transmembrane region" description="Helical" evidence="6">
    <location>
        <begin position="412"/>
        <end position="434"/>
    </location>
</feature>
<dbReference type="PANTHER" id="PTHR35402">
    <property type="entry name" value="INTEGRAL MEMBRANE PROTEIN-RELATED"/>
    <property type="match status" value="1"/>
</dbReference>
<evidence type="ECO:0000256" key="2">
    <source>
        <dbReference type="ARBA" id="ARBA00022475"/>
    </source>
</evidence>
<keyword evidence="8" id="KW-0282">Flagellum</keyword>
<keyword evidence="8" id="KW-0966">Cell projection</keyword>
<keyword evidence="5 6" id="KW-0472">Membrane</keyword>
<proteinExistence type="predicted"/>
<gene>
    <name evidence="8" type="ORF">GACE_0660</name>
</gene>
<feature type="transmembrane region" description="Helical" evidence="6">
    <location>
        <begin position="469"/>
        <end position="498"/>
    </location>
</feature>
<evidence type="ECO:0000256" key="6">
    <source>
        <dbReference type="SAM" id="Phobius"/>
    </source>
</evidence>
<dbReference type="Proteomes" id="UP000030624">
    <property type="component" value="Chromosome"/>
</dbReference>
<protein>
    <submittedName>
        <fullName evidence="8">Flagella-related protein FlaJ</fullName>
    </submittedName>
</protein>
<keyword evidence="4 6" id="KW-1133">Transmembrane helix</keyword>
<evidence type="ECO:0000256" key="5">
    <source>
        <dbReference type="ARBA" id="ARBA00023136"/>
    </source>
</evidence>
<feature type="domain" description="Type II secretion system protein GspF" evidence="7">
    <location>
        <begin position="49"/>
        <end position="175"/>
    </location>
</feature>
<dbReference type="RefSeq" id="WP_052400199.1">
    <property type="nucleotide sequence ID" value="NZ_CP009552.1"/>
</dbReference>
<dbReference type="HOGENOM" id="CLU_036985_0_0_2"/>
<dbReference type="EMBL" id="CP009552">
    <property type="protein sequence ID" value="AIY89712.1"/>
    <property type="molecule type" value="Genomic_DNA"/>
</dbReference>
<feature type="transmembrane region" description="Helical" evidence="6">
    <location>
        <begin position="510"/>
        <end position="532"/>
    </location>
</feature>
<keyword evidence="3 6" id="KW-0812">Transmembrane</keyword>
<evidence type="ECO:0000313" key="8">
    <source>
        <dbReference type="EMBL" id="AIY89712.1"/>
    </source>
</evidence>
<feature type="transmembrane region" description="Helical" evidence="6">
    <location>
        <begin position="269"/>
        <end position="288"/>
    </location>
</feature>
<feature type="transmembrane region" description="Helical" evidence="6">
    <location>
        <begin position="231"/>
        <end position="257"/>
    </location>
</feature>
<dbReference type="Pfam" id="PF00482">
    <property type="entry name" value="T2SSF"/>
    <property type="match status" value="1"/>
</dbReference>
<dbReference type="NCBIfam" id="NF004703">
    <property type="entry name" value="PRK06041.1-1"/>
    <property type="match status" value="1"/>
</dbReference>
<feature type="transmembrane region" description="Helical" evidence="6">
    <location>
        <begin position="188"/>
        <end position="210"/>
    </location>
</feature>
<evidence type="ECO:0000256" key="1">
    <source>
        <dbReference type="ARBA" id="ARBA00004651"/>
    </source>
</evidence>
<dbReference type="AlphaFoldDB" id="A0A0A7GFI9"/>
<dbReference type="KEGG" id="gac:GACE_0660"/>
<dbReference type="GO" id="GO:0005886">
    <property type="term" value="C:plasma membrane"/>
    <property type="evidence" value="ECO:0007669"/>
    <property type="project" value="UniProtKB-SubCell"/>
</dbReference>